<gene>
    <name evidence="1" type="primary">PARPA_07264.1 scaffold 26887</name>
</gene>
<accession>A0A0B7NCV5</accession>
<evidence type="ECO:0000313" key="1">
    <source>
        <dbReference type="EMBL" id="CEP13215.1"/>
    </source>
</evidence>
<evidence type="ECO:0000313" key="2">
    <source>
        <dbReference type="Proteomes" id="UP000054107"/>
    </source>
</evidence>
<sequence length="82" mass="8833">MHHNHDRVGQLIDCGYVTGSSGIYAGSGYAVLAVEASHITLQHSLNWAYHPIDSSSGDLSPERDHVLSLATWAAMPLLCQAM</sequence>
<proteinExistence type="predicted"/>
<dbReference type="EMBL" id="LN729408">
    <property type="protein sequence ID" value="CEP13215.1"/>
    <property type="molecule type" value="Genomic_DNA"/>
</dbReference>
<organism evidence="1 2">
    <name type="scientific">Parasitella parasitica</name>
    <dbReference type="NCBI Taxonomy" id="35722"/>
    <lineage>
        <taxon>Eukaryota</taxon>
        <taxon>Fungi</taxon>
        <taxon>Fungi incertae sedis</taxon>
        <taxon>Mucoromycota</taxon>
        <taxon>Mucoromycotina</taxon>
        <taxon>Mucoromycetes</taxon>
        <taxon>Mucorales</taxon>
        <taxon>Mucorineae</taxon>
        <taxon>Mucoraceae</taxon>
        <taxon>Parasitella</taxon>
    </lineage>
</organism>
<dbReference type="AlphaFoldDB" id="A0A0B7NCV5"/>
<name>A0A0B7NCV5_9FUNG</name>
<reference evidence="1 2" key="1">
    <citation type="submission" date="2014-09" db="EMBL/GenBank/DDBJ databases">
        <authorList>
            <person name="Ellenberger Sabrina"/>
        </authorList>
    </citation>
    <scope>NUCLEOTIDE SEQUENCE [LARGE SCALE GENOMIC DNA]</scope>
    <source>
        <strain evidence="1 2">CBS 412.66</strain>
    </source>
</reference>
<dbReference type="OrthoDB" id="2288923at2759"/>
<dbReference type="Proteomes" id="UP000054107">
    <property type="component" value="Unassembled WGS sequence"/>
</dbReference>
<dbReference type="STRING" id="35722.A0A0B7NCV5"/>
<keyword evidence="2" id="KW-1185">Reference proteome</keyword>
<protein>
    <submittedName>
        <fullName evidence="1">Uncharacterized protein</fullName>
    </submittedName>
</protein>